<dbReference type="Proteomes" id="UP000824111">
    <property type="component" value="Unassembled WGS sequence"/>
</dbReference>
<dbReference type="Gene3D" id="3.40.50.300">
    <property type="entry name" value="P-loop containing nucleotide triphosphate hydrolases"/>
    <property type="match status" value="1"/>
</dbReference>
<comment type="caution">
    <text evidence="1">The sequence shown here is derived from an EMBL/GenBank/DDBJ whole genome shotgun (WGS) entry which is preliminary data.</text>
</comment>
<reference evidence="1" key="2">
    <citation type="journal article" date="2021" name="PeerJ">
        <title>Extensive microbial diversity within the chicken gut microbiome revealed by metagenomics and culture.</title>
        <authorList>
            <person name="Gilroy R."/>
            <person name="Ravi A."/>
            <person name="Getino M."/>
            <person name="Pursley I."/>
            <person name="Horton D.L."/>
            <person name="Alikhan N.F."/>
            <person name="Baker D."/>
            <person name="Gharbi K."/>
            <person name="Hall N."/>
            <person name="Watson M."/>
            <person name="Adriaenssens E.M."/>
            <person name="Foster-Nyarko E."/>
            <person name="Jarju S."/>
            <person name="Secka A."/>
            <person name="Antonio M."/>
            <person name="Oren A."/>
            <person name="Chaudhuri R.R."/>
            <person name="La Ragione R."/>
            <person name="Hildebrand F."/>
            <person name="Pallen M.J."/>
        </authorList>
    </citation>
    <scope>NUCLEOTIDE SEQUENCE</scope>
    <source>
        <strain evidence="1">ChiSjej4B22-9803</strain>
    </source>
</reference>
<accession>A0A9D1S5C9</accession>
<evidence type="ECO:0000313" key="2">
    <source>
        <dbReference type="Proteomes" id="UP000824111"/>
    </source>
</evidence>
<dbReference type="AlphaFoldDB" id="A0A9D1S5C9"/>
<gene>
    <name evidence="1" type="ORF">IAB04_00815</name>
</gene>
<dbReference type="EMBL" id="DVND01000019">
    <property type="protein sequence ID" value="HIU47884.1"/>
    <property type="molecule type" value="Genomic_DNA"/>
</dbReference>
<evidence type="ECO:0008006" key="3">
    <source>
        <dbReference type="Google" id="ProtNLM"/>
    </source>
</evidence>
<protein>
    <recommendedName>
        <fullName evidence="3">DNA topology modulation protein</fullName>
    </recommendedName>
</protein>
<evidence type="ECO:0000313" key="1">
    <source>
        <dbReference type="EMBL" id="HIU47884.1"/>
    </source>
</evidence>
<dbReference type="SUPFAM" id="SSF52540">
    <property type="entry name" value="P-loop containing nucleoside triphosphate hydrolases"/>
    <property type="match status" value="1"/>
</dbReference>
<reference evidence="1" key="1">
    <citation type="submission" date="2020-10" db="EMBL/GenBank/DDBJ databases">
        <authorList>
            <person name="Gilroy R."/>
        </authorList>
    </citation>
    <scope>NUCLEOTIDE SEQUENCE</scope>
    <source>
        <strain evidence="1">ChiSjej4B22-9803</strain>
    </source>
</reference>
<sequence length="173" mass="20927">MDKIMIVGFSGAGKSTLARKLGELLSIEPIHMDALFWKPNWVESTVEEVNAKLRPVLAQERWIVEGAYRKMLYRERMEQCDTLIFLDFNRFLCFYRVVKRRWMYHRKTRPDMGAGCHEKLDLEFAKWVLLEGRKRRKQFYRELAGLKKKRVYIFHCPRQVEHFLKQAERNEKQ</sequence>
<dbReference type="InterPro" id="IPR052922">
    <property type="entry name" value="Cytidylate_Kinase-2"/>
</dbReference>
<dbReference type="PANTHER" id="PTHR37816">
    <property type="entry name" value="YALI0E33011P"/>
    <property type="match status" value="1"/>
</dbReference>
<proteinExistence type="predicted"/>
<name>A0A9D1S5C9_9FIRM</name>
<organism evidence="1 2">
    <name type="scientific">Candidatus Avimonoglobus intestinipullorum</name>
    <dbReference type="NCBI Taxonomy" id="2840699"/>
    <lineage>
        <taxon>Bacteria</taxon>
        <taxon>Bacillati</taxon>
        <taxon>Bacillota</taxon>
        <taxon>Clostridia</taxon>
        <taxon>Eubacteriales</taxon>
        <taxon>Candidatus Avimonoglobus</taxon>
    </lineage>
</organism>
<dbReference type="InterPro" id="IPR027417">
    <property type="entry name" value="P-loop_NTPase"/>
</dbReference>
<dbReference type="PANTHER" id="PTHR37816:SF3">
    <property type="entry name" value="MODULATES DNA TOPOLOGY"/>
    <property type="match status" value="1"/>
</dbReference>